<comment type="function">
    <text evidence="10 11">Involved in cell wall formation. Catalyzes the final step in the synthesis of UDP-N-acetylmuramoyl-pentapeptide, the precursor of murein.</text>
</comment>
<evidence type="ECO:0000256" key="2">
    <source>
        <dbReference type="ARBA" id="ARBA00022598"/>
    </source>
</evidence>
<evidence type="ECO:0000256" key="6">
    <source>
        <dbReference type="ARBA" id="ARBA00022960"/>
    </source>
</evidence>
<dbReference type="NCBIfam" id="TIGR01143">
    <property type="entry name" value="murF"/>
    <property type="match status" value="1"/>
</dbReference>
<feature type="domain" description="Mur ligase C-terminal" evidence="13">
    <location>
        <begin position="292"/>
        <end position="407"/>
    </location>
</feature>
<keyword evidence="2 10" id="KW-0436">Ligase</keyword>
<evidence type="ECO:0000256" key="3">
    <source>
        <dbReference type="ARBA" id="ARBA00022618"/>
    </source>
</evidence>
<dbReference type="EMBL" id="LAPZ01000005">
    <property type="protein sequence ID" value="OSY88133.1"/>
    <property type="molecule type" value="Genomic_DNA"/>
</dbReference>
<dbReference type="EC" id="6.3.2.10" evidence="10 11"/>
<accession>A0A1Y2PCD2</accession>
<keyword evidence="1 10" id="KW-0963">Cytoplasm</keyword>
<keyword evidence="9 10" id="KW-0961">Cell wall biogenesis/degradation</keyword>
<protein>
    <recommendedName>
        <fullName evidence="10 11">UDP-N-acetylmuramoyl-tripeptide--D-alanyl-D-alanine ligase</fullName>
        <ecNumber evidence="10 11">6.3.2.10</ecNumber>
    </recommendedName>
    <alternativeName>
        <fullName evidence="10">D-alanyl-D-alanine-adding enzyme</fullName>
    </alternativeName>
</protein>
<dbReference type="Pfam" id="PF02875">
    <property type="entry name" value="Mur_ligase_C"/>
    <property type="match status" value="1"/>
</dbReference>
<dbReference type="InParanoid" id="A0A1Y2PCD2"/>
<dbReference type="GO" id="GO:0008766">
    <property type="term" value="F:UDP-N-acetylmuramoylalanyl-D-glutamyl-2,6-diaminopimelate-D-alanyl-D-alanine ligase activity"/>
    <property type="evidence" value="ECO:0007669"/>
    <property type="project" value="RHEA"/>
</dbReference>
<dbReference type="InterPro" id="IPR013221">
    <property type="entry name" value="Mur_ligase_cen"/>
</dbReference>
<dbReference type="Gene3D" id="3.40.1390.10">
    <property type="entry name" value="MurE/MurF, N-terminal domain"/>
    <property type="match status" value="1"/>
</dbReference>
<keyword evidence="5 10" id="KW-0067">ATP-binding</keyword>
<dbReference type="PANTHER" id="PTHR43024:SF1">
    <property type="entry name" value="UDP-N-ACETYLMURAMOYL-TRIPEPTIDE--D-ALANYL-D-ALANINE LIGASE"/>
    <property type="match status" value="1"/>
</dbReference>
<proteinExistence type="inferred from homology"/>
<dbReference type="Pfam" id="PF08245">
    <property type="entry name" value="Mur_ligase_M"/>
    <property type="match status" value="1"/>
</dbReference>
<evidence type="ECO:0000256" key="1">
    <source>
        <dbReference type="ARBA" id="ARBA00022490"/>
    </source>
</evidence>
<evidence type="ECO:0000259" key="12">
    <source>
        <dbReference type="Pfam" id="PF01225"/>
    </source>
</evidence>
<dbReference type="RefSeq" id="WP_086030609.1">
    <property type="nucleotide sequence ID" value="NZ_LAPZ01000005.1"/>
</dbReference>
<dbReference type="Gene3D" id="3.90.190.20">
    <property type="entry name" value="Mur ligase, C-terminal domain"/>
    <property type="match status" value="1"/>
</dbReference>
<keyword evidence="7 10" id="KW-0573">Peptidoglycan synthesis</keyword>
<dbReference type="SUPFAM" id="SSF53623">
    <property type="entry name" value="MurD-like peptide ligases, catalytic domain"/>
    <property type="match status" value="1"/>
</dbReference>
<keyword evidence="16" id="KW-1185">Reference proteome</keyword>
<dbReference type="Pfam" id="PF01225">
    <property type="entry name" value="Mur_ligase"/>
    <property type="match status" value="1"/>
</dbReference>
<comment type="pathway">
    <text evidence="10 11">Cell wall biogenesis; peptidoglycan biosynthesis.</text>
</comment>
<dbReference type="GO" id="GO:0009252">
    <property type="term" value="P:peptidoglycan biosynthetic process"/>
    <property type="evidence" value="ECO:0007669"/>
    <property type="project" value="UniProtKB-UniRule"/>
</dbReference>
<dbReference type="GO" id="GO:0051301">
    <property type="term" value="P:cell division"/>
    <property type="evidence" value="ECO:0007669"/>
    <property type="project" value="UniProtKB-KW"/>
</dbReference>
<dbReference type="InterPro" id="IPR051046">
    <property type="entry name" value="MurCDEF_CellWall_CoF430Synth"/>
</dbReference>
<evidence type="ECO:0000259" key="13">
    <source>
        <dbReference type="Pfam" id="PF02875"/>
    </source>
</evidence>
<dbReference type="InterPro" id="IPR000713">
    <property type="entry name" value="Mur_ligase_N"/>
</dbReference>
<reference evidence="15 16" key="1">
    <citation type="submission" date="2015-03" db="EMBL/GenBank/DDBJ databases">
        <title>Genome sequence of Tenacibaculum sp. S2-2, isolated from intestinal microbiota of sea cucumber, Apostichopus japonicas.</title>
        <authorList>
            <person name="Shao Z."/>
            <person name="Wang L."/>
            <person name="Li X."/>
        </authorList>
    </citation>
    <scope>NUCLEOTIDE SEQUENCE [LARGE SCALE GENOMIC DNA]</scope>
    <source>
        <strain evidence="15 16">S2-2</strain>
    </source>
</reference>
<dbReference type="InterPro" id="IPR005863">
    <property type="entry name" value="UDP-N-AcMur_synth"/>
</dbReference>
<keyword evidence="3 10" id="KW-0132">Cell division</keyword>
<sequence length="419" mass="47024">MKIEELYSLYTQNYLVDTDTRNIRKNTIFFALKGGNFNGNKFAEEALEKGALYAVVDEEEFSNNEHIILVDDVLVTLQKLANYHRKELKKPIIALTGSNGKTTTKELINSVLSQKFNTLATKGNLNNHIGVPITLLSMKPEHEIGIIEMGANHHKEIAFLCSITEPDYGYITNFGKAHLEGFGSVEGVIEAKSEMYHFLLKNQRKIFVNQSDKIQVEKTEKGNTIFFDDSIEYVGVNPFVELKYKDQRIVSNLIGKYNFSNIAAAITIGEYFNVSSEGIVKAIETYVPTNNRSQIIKIGNNEIILDAYNANPTSMKAALENFNDIKAADKIVVLGDMFELGDDSLKEHQSISDLCESLNFDKVILVGENFNKVETNINQKFSSFDDLINNVNSLDLNKAHILIKGSRGMALERLVDLIS</sequence>
<dbReference type="GO" id="GO:0005524">
    <property type="term" value="F:ATP binding"/>
    <property type="evidence" value="ECO:0007669"/>
    <property type="project" value="UniProtKB-UniRule"/>
</dbReference>
<dbReference type="InterPro" id="IPR036565">
    <property type="entry name" value="Mur-like_cat_sf"/>
</dbReference>
<name>A0A1Y2PCD2_9FLAO</name>
<dbReference type="GO" id="GO:0005737">
    <property type="term" value="C:cytoplasm"/>
    <property type="evidence" value="ECO:0007669"/>
    <property type="project" value="UniProtKB-SubCell"/>
</dbReference>
<dbReference type="HAMAP" id="MF_02019">
    <property type="entry name" value="MurF"/>
    <property type="match status" value="1"/>
</dbReference>
<dbReference type="GO" id="GO:0047480">
    <property type="term" value="F:UDP-N-acetylmuramoyl-tripeptide-D-alanyl-D-alanine ligase activity"/>
    <property type="evidence" value="ECO:0007669"/>
    <property type="project" value="UniProtKB-UniRule"/>
</dbReference>
<dbReference type="Gene3D" id="3.40.1190.10">
    <property type="entry name" value="Mur-like, catalytic domain"/>
    <property type="match status" value="1"/>
</dbReference>
<comment type="caution">
    <text evidence="15">The sequence shown here is derived from an EMBL/GenBank/DDBJ whole genome shotgun (WGS) entry which is preliminary data.</text>
</comment>
<evidence type="ECO:0000313" key="15">
    <source>
        <dbReference type="EMBL" id="OSY88133.1"/>
    </source>
</evidence>
<dbReference type="AlphaFoldDB" id="A0A1Y2PCD2"/>
<gene>
    <name evidence="10" type="primary">murF</name>
    <name evidence="15" type="ORF">WH52_08940</name>
</gene>
<keyword evidence="6 10" id="KW-0133">Cell shape</keyword>
<evidence type="ECO:0000256" key="11">
    <source>
        <dbReference type="RuleBase" id="RU004136"/>
    </source>
</evidence>
<dbReference type="GO" id="GO:0008360">
    <property type="term" value="P:regulation of cell shape"/>
    <property type="evidence" value="ECO:0007669"/>
    <property type="project" value="UniProtKB-KW"/>
</dbReference>
<dbReference type="PANTHER" id="PTHR43024">
    <property type="entry name" value="UDP-N-ACETYLMURAMOYL-TRIPEPTIDE--D-ALANYL-D-ALANINE LIGASE"/>
    <property type="match status" value="1"/>
</dbReference>
<dbReference type="OrthoDB" id="9801978at2"/>
<evidence type="ECO:0000256" key="5">
    <source>
        <dbReference type="ARBA" id="ARBA00022840"/>
    </source>
</evidence>
<keyword evidence="8 10" id="KW-0131">Cell cycle</keyword>
<dbReference type="InterPro" id="IPR036615">
    <property type="entry name" value="Mur_ligase_C_dom_sf"/>
</dbReference>
<dbReference type="InterPro" id="IPR004101">
    <property type="entry name" value="Mur_ligase_C"/>
</dbReference>
<dbReference type="STRING" id="1635173.WH52_08940"/>
<dbReference type="SUPFAM" id="SSF63418">
    <property type="entry name" value="MurE/MurF N-terminal domain"/>
    <property type="match status" value="1"/>
</dbReference>
<evidence type="ECO:0000256" key="9">
    <source>
        <dbReference type="ARBA" id="ARBA00023316"/>
    </source>
</evidence>
<dbReference type="InterPro" id="IPR035911">
    <property type="entry name" value="MurE/MurF_N"/>
</dbReference>
<evidence type="ECO:0000259" key="14">
    <source>
        <dbReference type="Pfam" id="PF08245"/>
    </source>
</evidence>
<feature type="binding site" evidence="10">
    <location>
        <begin position="97"/>
        <end position="103"/>
    </location>
    <ligand>
        <name>ATP</name>
        <dbReference type="ChEBI" id="CHEBI:30616"/>
    </ligand>
</feature>
<dbReference type="GO" id="GO:0071555">
    <property type="term" value="P:cell wall organization"/>
    <property type="evidence" value="ECO:0007669"/>
    <property type="project" value="UniProtKB-KW"/>
</dbReference>
<evidence type="ECO:0000256" key="7">
    <source>
        <dbReference type="ARBA" id="ARBA00022984"/>
    </source>
</evidence>
<evidence type="ECO:0000313" key="16">
    <source>
        <dbReference type="Proteomes" id="UP000194221"/>
    </source>
</evidence>
<dbReference type="UniPathway" id="UPA00219"/>
<comment type="subcellular location">
    <subcellularLocation>
        <location evidence="10 11">Cytoplasm</location>
    </subcellularLocation>
</comment>
<feature type="domain" description="Mur ligase N-terminal catalytic" evidence="12">
    <location>
        <begin position="16"/>
        <end position="65"/>
    </location>
</feature>
<comment type="similarity">
    <text evidence="10">Belongs to the MurCDEF family. MurF subfamily.</text>
</comment>
<dbReference type="Proteomes" id="UP000194221">
    <property type="component" value="Unassembled WGS sequence"/>
</dbReference>
<keyword evidence="4 10" id="KW-0547">Nucleotide-binding</keyword>
<feature type="domain" description="Mur ligase central" evidence="14">
    <location>
        <begin position="96"/>
        <end position="268"/>
    </location>
</feature>
<evidence type="ECO:0000256" key="4">
    <source>
        <dbReference type="ARBA" id="ARBA00022741"/>
    </source>
</evidence>
<organism evidence="15 16">
    <name type="scientific">Tenacibaculum holothuriorum</name>
    <dbReference type="NCBI Taxonomy" id="1635173"/>
    <lineage>
        <taxon>Bacteria</taxon>
        <taxon>Pseudomonadati</taxon>
        <taxon>Bacteroidota</taxon>
        <taxon>Flavobacteriia</taxon>
        <taxon>Flavobacteriales</taxon>
        <taxon>Flavobacteriaceae</taxon>
        <taxon>Tenacibaculum</taxon>
    </lineage>
</organism>
<comment type="catalytic activity">
    <reaction evidence="10 11">
        <text>D-alanyl-D-alanine + UDP-N-acetyl-alpha-D-muramoyl-L-alanyl-gamma-D-glutamyl-meso-2,6-diaminopimelate + ATP = UDP-N-acetyl-alpha-D-muramoyl-L-alanyl-gamma-D-glutamyl-meso-2,6-diaminopimeloyl-D-alanyl-D-alanine + ADP + phosphate + H(+)</text>
        <dbReference type="Rhea" id="RHEA:28374"/>
        <dbReference type="ChEBI" id="CHEBI:15378"/>
        <dbReference type="ChEBI" id="CHEBI:30616"/>
        <dbReference type="ChEBI" id="CHEBI:43474"/>
        <dbReference type="ChEBI" id="CHEBI:57822"/>
        <dbReference type="ChEBI" id="CHEBI:61386"/>
        <dbReference type="ChEBI" id="CHEBI:83905"/>
        <dbReference type="ChEBI" id="CHEBI:456216"/>
        <dbReference type="EC" id="6.3.2.10"/>
    </reaction>
</comment>
<dbReference type="FunCoup" id="A0A1Y2PCD2">
    <property type="interactions" value="264"/>
</dbReference>
<evidence type="ECO:0000256" key="10">
    <source>
        <dbReference type="HAMAP-Rule" id="MF_02019"/>
    </source>
</evidence>
<dbReference type="SUPFAM" id="SSF53244">
    <property type="entry name" value="MurD-like peptide ligases, peptide-binding domain"/>
    <property type="match status" value="1"/>
</dbReference>
<evidence type="ECO:0000256" key="8">
    <source>
        <dbReference type="ARBA" id="ARBA00023306"/>
    </source>
</evidence>